<dbReference type="PANTHER" id="PTHR21666">
    <property type="entry name" value="PEPTIDASE-RELATED"/>
    <property type="match status" value="1"/>
</dbReference>
<dbReference type="PANTHER" id="PTHR21666:SF289">
    <property type="entry name" value="L-ALA--D-GLU ENDOPEPTIDASE"/>
    <property type="match status" value="1"/>
</dbReference>
<dbReference type="Gene3D" id="2.70.70.10">
    <property type="entry name" value="Glucose Permease (Domain IIA)"/>
    <property type="match status" value="1"/>
</dbReference>
<feature type="domain" description="M23ase beta-sheet core" evidence="3">
    <location>
        <begin position="209"/>
        <end position="303"/>
    </location>
</feature>
<feature type="transmembrane region" description="Helical" evidence="2">
    <location>
        <begin position="43"/>
        <end position="66"/>
    </location>
</feature>
<dbReference type="InterPro" id="IPR050570">
    <property type="entry name" value="Cell_wall_metabolism_enzyme"/>
</dbReference>
<dbReference type="AlphaFoldDB" id="A0A3B0V6V3"/>
<keyword evidence="2" id="KW-0472">Membrane</keyword>
<evidence type="ECO:0000256" key="1">
    <source>
        <dbReference type="ARBA" id="ARBA00022729"/>
    </source>
</evidence>
<dbReference type="InterPro" id="IPR011055">
    <property type="entry name" value="Dup_hybrid_motif"/>
</dbReference>
<protein>
    <recommendedName>
        <fullName evidence="3">M23ase beta-sheet core domain-containing protein</fullName>
    </recommendedName>
</protein>
<gene>
    <name evidence="4" type="ORF">MNBD_DELTA04-1361</name>
</gene>
<dbReference type="SUPFAM" id="SSF51261">
    <property type="entry name" value="Duplicated hybrid motif"/>
    <property type="match status" value="1"/>
</dbReference>
<accession>A0A3B0V6V3</accession>
<dbReference type="InterPro" id="IPR016047">
    <property type="entry name" value="M23ase_b-sheet_dom"/>
</dbReference>
<sequence length="321" mass="35373">MNSSLPTPSASKPAGRAAKRKRHIIISGDEVRAKALVLKKNPLYGIILAFLLCTFLLAAGTGLHYFRQNGRLKNKTAALSRQLMTTSARLEDVHREKNKLVTTYEKTIAGLRQDQANLLDGSISRLDERSRIIKSVMDRIGVNVKLKEDPGHSGGPLIAPTEDYKNRLISRTDQYLDILDKIPLGRPVPGAVSSKFGRRIDPLIHKKAFHSGMDFRGKTGDAVHATAAGVVEKAGYSKSLGRYIFLSHDNGYETIFGHLHKILVKKGDTVSRSQVIGEIGNTGRSTGSHLHYGIRYQNKTINPMKYVQVADLSVTVNDLNP</sequence>
<dbReference type="Pfam" id="PF01551">
    <property type="entry name" value="Peptidase_M23"/>
    <property type="match status" value="1"/>
</dbReference>
<evidence type="ECO:0000313" key="4">
    <source>
        <dbReference type="EMBL" id="VAW39328.1"/>
    </source>
</evidence>
<evidence type="ECO:0000256" key="2">
    <source>
        <dbReference type="SAM" id="Phobius"/>
    </source>
</evidence>
<reference evidence="4" key="1">
    <citation type="submission" date="2018-06" db="EMBL/GenBank/DDBJ databases">
        <authorList>
            <person name="Zhirakovskaya E."/>
        </authorList>
    </citation>
    <scope>NUCLEOTIDE SEQUENCE</scope>
</reference>
<keyword evidence="1" id="KW-0732">Signal</keyword>
<dbReference type="EMBL" id="UOEY01000070">
    <property type="protein sequence ID" value="VAW39328.1"/>
    <property type="molecule type" value="Genomic_DNA"/>
</dbReference>
<keyword evidence="2" id="KW-0812">Transmembrane</keyword>
<proteinExistence type="predicted"/>
<evidence type="ECO:0000259" key="3">
    <source>
        <dbReference type="Pfam" id="PF01551"/>
    </source>
</evidence>
<keyword evidence="2" id="KW-1133">Transmembrane helix</keyword>
<name>A0A3B0V6V3_9ZZZZ</name>
<organism evidence="4">
    <name type="scientific">hydrothermal vent metagenome</name>
    <dbReference type="NCBI Taxonomy" id="652676"/>
    <lineage>
        <taxon>unclassified sequences</taxon>
        <taxon>metagenomes</taxon>
        <taxon>ecological metagenomes</taxon>
    </lineage>
</organism>
<dbReference type="CDD" id="cd12797">
    <property type="entry name" value="M23_peptidase"/>
    <property type="match status" value="1"/>
</dbReference>
<dbReference type="GO" id="GO:0004222">
    <property type="term" value="F:metalloendopeptidase activity"/>
    <property type="evidence" value="ECO:0007669"/>
    <property type="project" value="TreeGrafter"/>
</dbReference>